<comment type="subcellular location">
    <subcellularLocation>
        <location evidence="1 11">Cell outer membrane</location>
        <topology evidence="1 11">Multi-pass membrane protein</topology>
    </subcellularLocation>
</comment>
<dbReference type="Pfam" id="PF13715">
    <property type="entry name" value="CarbopepD_reg_2"/>
    <property type="match status" value="1"/>
</dbReference>
<keyword evidence="8 12" id="KW-0798">TonB box</keyword>
<dbReference type="SUPFAM" id="SSF49452">
    <property type="entry name" value="Starch-binding domain-like"/>
    <property type="match status" value="1"/>
</dbReference>
<dbReference type="InterPro" id="IPR039426">
    <property type="entry name" value="TonB-dep_rcpt-like"/>
</dbReference>
<dbReference type="RefSeq" id="WP_073230122.1">
    <property type="nucleotide sequence ID" value="NZ_FQUQ01000002.1"/>
</dbReference>
<reference evidence="17" key="1">
    <citation type="submission" date="2016-11" db="EMBL/GenBank/DDBJ databases">
        <authorList>
            <person name="Varghese N."/>
            <person name="Submissions S."/>
        </authorList>
    </citation>
    <scope>NUCLEOTIDE SEQUENCE [LARGE SCALE GENOMIC DNA]</scope>
    <source>
        <strain evidence="17">DSM 16990</strain>
    </source>
</reference>
<evidence type="ECO:0000313" key="17">
    <source>
        <dbReference type="Proteomes" id="UP000184287"/>
    </source>
</evidence>
<evidence type="ECO:0000256" key="8">
    <source>
        <dbReference type="ARBA" id="ARBA00023077"/>
    </source>
</evidence>
<evidence type="ECO:0000256" key="9">
    <source>
        <dbReference type="ARBA" id="ARBA00023136"/>
    </source>
</evidence>
<evidence type="ECO:0000256" key="6">
    <source>
        <dbReference type="ARBA" id="ARBA00023004"/>
    </source>
</evidence>
<feature type="chain" id="PRO_5012612397" evidence="13">
    <location>
        <begin position="21"/>
        <end position="781"/>
    </location>
</feature>
<evidence type="ECO:0000256" key="11">
    <source>
        <dbReference type="PROSITE-ProRule" id="PRU01360"/>
    </source>
</evidence>
<dbReference type="PANTHER" id="PTHR32552:SF81">
    <property type="entry name" value="TONB-DEPENDENT OUTER MEMBRANE RECEPTOR"/>
    <property type="match status" value="1"/>
</dbReference>
<keyword evidence="9 11" id="KW-0472">Membrane</keyword>
<keyword evidence="3 11" id="KW-1134">Transmembrane beta strand</keyword>
<proteinExistence type="inferred from homology"/>
<name>A0A1M4ZFI1_9SPHI</name>
<evidence type="ECO:0000256" key="3">
    <source>
        <dbReference type="ARBA" id="ARBA00022452"/>
    </source>
</evidence>
<evidence type="ECO:0000256" key="13">
    <source>
        <dbReference type="SAM" id="SignalP"/>
    </source>
</evidence>
<organism evidence="16 17">
    <name type="scientific">Pedobacter caeni</name>
    <dbReference type="NCBI Taxonomy" id="288992"/>
    <lineage>
        <taxon>Bacteria</taxon>
        <taxon>Pseudomonadati</taxon>
        <taxon>Bacteroidota</taxon>
        <taxon>Sphingobacteriia</taxon>
        <taxon>Sphingobacteriales</taxon>
        <taxon>Sphingobacteriaceae</taxon>
        <taxon>Pedobacter</taxon>
    </lineage>
</organism>
<dbReference type="InterPro" id="IPR012910">
    <property type="entry name" value="Plug_dom"/>
</dbReference>
<evidence type="ECO:0000256" key="2">
    <source>
        <dbReference type="ARBA" id="ARBA00022448"/>
    </source>
</evidence>
<feature type="signal peptide" evidence="13">
    <location>
        <begin position="1"/>
        <end position="20"/>
    </location>
</feature>
<dbReference type="STRING" id="288992.SAMN04488522_102308"/>
<evidence type="ECO:0000256" key="1">
    <source>
        <dbReference type="ARBA" id="ARBA00004571"/>
    </source>
</evidence>
<dbReference type="InterPro" id="IPR013784">
    <property type="entry name" value="Carb-bd-like_fold"/>
</dbReference>
<gene>
    <name evidence="16" type="ORF">SAMN04488522_102308</name>
</gene>
<evidence type="ECO:0000256" key="7">
    <source>
        <dbReference type="ARBA" id="ARBA00023065"/>
    </source>
</evidence>
<dbReference type="Proteomes" id="UP000184287">
    <property type="component" value="Unassembled WGS sequence"/>
</dbReference>
<sequence length="781" mass="88093">MIKKVLVFSLFIFCLSRANAQKGGEINGYIHTEDNQAVAGAIIQIKELKLERSSDKNGRFSFNLMPGSYTIFAIHMGYHTESYKISVKAGETAQLDINCKHQPIQLDAVTVTAEKRENLLQKVPMAVSALSGKQIQERNIREMGDLVLAVPNLMSMNIGSPSLNIMSIRGVLTFSQDPVVGVYIDGVPMFDGYSASVQMQDIERVEVLRGPQSTLYGRNGLGGVINLITRKPDNNFHGFAEAGIGNYNAQRYNIGLSGPLIKDKLFAGISGLYDTRKGYFHNQYDGRKFDRPETYNGNFYLKYLASDKLSFTFNAKVEHNDVPGAFPYVPGAEKALKNPYVINQNGTNLEKRKLVTSSLQALYRTNGIELSSVTGYTYLSDTYKDYDIDYDTYNAMSFEVPRAPQNTLTQEFKIVTDSRKALKFTGGIFGFIDRKEGNTIYLTGPDMPPSKDPNAPLPPYDSATDTDRKIYGIAAYTNLSYALSSQWELTAGLRYDYEKRNMSYIQGFFKAPNPWMYQPEAKIKGHNGAFSPKLSISYNPETDLLLYATYSRGYRSGGFNAYTLDASRLNYKPEYTNNYEIGFKSEWLDKRLRANVALFYTRWKDQQQTLTVPENLIDNIGELTNKGGELELTALPVKGLEVNYNIGVVHTRYEKLLLPVSKTENKDFVGNKQIFTPSFTSSLSATYRYYANDQTSFYVIPEWKYFGKQYMTYYNDLTQNAFSLINISAGIKYRKFELSLWAKNIGEAKYLSFAYATQTAATTPVLIGNPRTYGSSLKVRF</sequence>
<dbReference type="SUPFAM" id="SSF56935">
    <property type="entry name" value="Porins"/>
    <property type="match status" value="1"/>
</dbReference>
<dbReference type="Pfam" id="PF00593">
    <property type="entry name" value="TonB_dep_Rec_b-barrel"/>
    <property type="match status" value="1"/>
</dbReference>
<evidence type="ECO:0000256" key="10">
    <source>
        <dbReference type="ARBA" id="ARBA00023237"/>
    </source>
</evidence>
<keyword evidence="6" id="KW-0408">Iron</keyword>
<evidence type="ECO:0000313" key="16">
    <source>
        <dbReference type="EMBL" id="SHF16770.1"/>
    </source>
</evidence>
<dbReference type="GO" id="GO:0030246">
    <property type="term" value="F:carbohydrate binding"/>
    <property type="evidence" value="ECO:0007669"/>
    <property type="project" value="InterPro"/>
</dbReference>
<keyword evidence="2 11" id="KW-0813">Transport</keyword>
<keyword evidence="7" id="KW-0406">Ion transport</keyword>
<evidence type="ECO:0000259" key="15">
    <source>
        <dbReference type="Pfam" id="PF07715"/>
    </source>
</evidence>
<dbReference type="EMBL" id="FQUQ01000002">
    <property type="protein sequence ID" value="SHF16770.1"/>
    <property type="molecule type" value="Genomic_DNA"/>
</dbReference>
<dbReference type="Gene3D" id="2.40.170.20">
    <property type="entry name" value="TonB-dependent receptor, beta-barrel domain"/>
    <property type="match status" value="1"/>
</dbReference>
<evidence type="ECO:0000259" key="14">
    <source>
        <dbReference type="Pfam" id="PF00593"/>
    </source>
</evidence>
<dbReference type="Gene3D" id="2.60.40.1120">
    <property type="entry name" value="Carboxypeptidase-like, regulatory domain"/>
    <property type="match status" value="1"/>
</dbReference>
<dbReference type="AlphaFoldDB" id="A0A1M4ZFI1"/>
<keyword evidence="4" id="KW-0410">Iron transport</keyword>
<dbReference type="PANTHER" id="PTHR32552">
    <property type="entry name" value="FERRICHROME IRON RECEPTOR-RELATED"/>
    <property type="match status" value="1"/>
</dbReference>
<keyword evidence="10 11" id="KW-0998">Cell outer membrane</keyword>
<keyword evidence="17" id="KW-1185">Reference proteome</keyword>
<keyword evidence="13" id="KW-0732">Signal</keyword>
<dbReference type="GO" id="GO:0006826">
    <property type="term" value="P:iron ion transport"/>
    <property type="evidence" value="ECO:0007669"/>
    <property type="project" value="UniProtKB-KW"/>
</dbReference>
<dbReference type="InterPro" id="IPR000531">
    <property type="entry name" value="Beta-barrel_TonB"/>
</dbReference>
<dbReference type="CDD" id="cd01347">
    <property type="entry name" value="ligand_gated_channel"/>
    <property type="match status" value="1"/>
</dbReference>
<dbReference type="PROSITE" id="PS52016">
    <property type="entry name" value="TONB_DEPENDENT_REC_3"/>
    <property type="match status" value="1"/>
</dbReference>
<evidence type="ECO:0000256" key="12">
    <source>
        <dbReference type="RuleBase" id="RU003357"/>
    </source>
</evidence>
<protein>
    <submittedName>
        <fullName evidence="16">Iron complex outermembrane recepter protein</fullName>
    </submittedName>
</protein>
<comment type="similarity">
    <text evidence="11 12">Belongs to the TonB-dependent receptor family.</text>
</comment>
<dbReference type="GO" id="GO:0009279">
    <property type="term" value="C:cell outer membrane"/>
    <property type="evidence" value="ECO:0007669"/>
    <property type="project" value="UniProtKB-SubCell"/>
</dbReference>
<evidence type="ECO:0000256" key="5">
    <source>
        <dbReference type="ARBA" id="ARBA00022692"/>
    </source>
</evidence>
<keyword evidence="5 11" id="KW-0812">Transmembrane</keyword>
<dbReference type="OrthoDB" id="9775095at2"/>
<dbReference type="InterPro" id="IPR036942">
    <property type="entry name" value="Beta-barrel_TonB_sf"/>
</dbReference>
<accession>A0A1M4ZFI1</accession>
<evidence type="ECO:0000256" key="4">
    <source>
        <dbReference type="ARBA" id="ARBA00022496"/>
    </source>
</evidence>
<feature type="domain" description="TonB-dependent receptor plug" evidence="15">
    <location>
        <begin position="121"/>
        <end position="224"/>
    </location>
</feature>
<feature type="domain" description="TonB-dependent receptor-like beta-barrel" evidence="14">
    <location>
        <begin position="294"/>
        <end position="745"/>
    </location>
</feature>
<dbReference type="Pfam" id="PF07715">
    <property type="entry name" value="Plug"/>
    <property type="match status" value="1"/>
</dbReference>